<dbReference type="GO" id="GO:0022857">
    <property type="term" value="F:transmembrane transporter activity"/>
    <property type="evidence" value="ECO:0007669"/>
    <property type="project" value="InterPro"/>
</dbReference>
<accession>T1BFR6</accession>
<reference evidence="9" key="2">
    <citation type="journal article" date="2014" name="ISME J.">
        <title>Microbial stratification in low pH oxic and suboxic macroscopic growths along an acid mine drainage.</title>
        <authorList>
            <person name="Mendez-Garcia C."/>
            <person name="Mesa V."/>
            <person name="Sprenger R.R."/>
            <person name="Richter M."/>
            <person name="Diez M.S."/>
            <person name="Solano J."/>
            <person name="Bargiela R."/>
            <person name="Golyshina O.V."/>
            <person name="Manteca A."/>
            <person name="Ramos J.L."/>
            <person name="Gallego J.R."/>
            <person name="Llorente I."/>
            <person name="Martins Dos Santos V.A."/>
            <person name="Jensen O.N."/>
            <person name="Pelaez A.I."/>
            <person name="Sanchez J."/>
            <person name="Ferrer M."/>
        </authorList>
    </citation>
    <scope>NUCLEOTIDE SEQUENCE</scope>
</reference>
<comment type="subcellular location">
    <subcellularLocation>
        <location evidence="1">Cell membrane</location>
        <topology evidence="1">Multi-pass membrane protein</topology>
    </subcellularLocation>
</comment>
<evidence type="ECO:0000259" key="8">
    <source>
        <dbReference type="PROSITE" id="PS50850"/>
    </source>
</evidence>
<organism evidence="9">
    <name type="scientific">mine drainage metagenome</name>
    <dbReference type="NCBI Taxonomy" id="410659"/>
    <lineage>
        <taxon>unclassified sequences</taxon>
        <taxon>metagenomes</taxon>
        <taxon>ecological metagenomes</taxon>
    </lineage>
</organism>
<feature type="transmembrane region" description="Helical" evidence="7">
    <location>
        <begin position="259"/>
        <end position="279"/>
    </location>
</feature>
<gene>
    <name evidence="9" type="ORF">B1B_04257</name>
</gene>
<dbReference type="InterPro" id="IPR050171">
    <property type="entry name" value="MFS_Transporters"/>
</dbReference>
<dbReference type="Pfam" id="PF07690">
    <property type="entry name" value="MFS_1"/>
    <property type="match status" value="1"/>
</dbReference>
<dbReference type="SUPFAM" id="SSF103473">
    <property type="entry name" value="MFS general substrate transporter"/>
    <property type="match status" value="1"/>
</dbReference>
<proteinExistence type="predicted"/>
<dbReference type="EMBL" id="AUZY01002662">
    <property type="protein sequence ID" value="EQD71796.1"/>
    <property type="molecule type" value="Genomic_DNA"/>
</dbReference>
<protein>
    <submittedName>
        <fullName evidence="9">Major facilitator superfamily MFS_1</fullName>
    </submittedName>
</protein>
<evidence type="ECO:0000256" key="3">
    <source>
        <dbReference type="ARBA" id="ARBA00022475"/>
    </source>
</evidence>
<dbReference type="PANTHER" id="PTHR23517">
    <property type="entry name" value="RESISTANCE PROTEIN MDTM, PUTATIVE-RELATED-RELATED"/>
    <property type="match status" value="1"/>
</dbReference>
<feature type="transmembrane region" description="Helical" evidence="7">
    <location>
        <begin position="170"/>
        <end position="191"/>
    </location>
</feature>
<feature type="transmembrane region" description="Helical" evidence="7">
    <location>
        <begin position="145"/>
        <end position="164"/>
    </location>
</feature>
<feature type="transmembrane region" description="Helical" evidence="7">
    <location>
        <begin position="348"/>
        <end position="372"/>
    </location>
</feature>
<feature type="transmembrane region" description="Helical" evidence="7">
    <location>
        <begin position="89"/>
        <end position="108"/>
    </location>
</feature>
<dbReference type="InterPro" id="IPR036259">
    <property type="entry name" value="MFS_trans_sf"/>
</dbReference>
<keyword evidence="6 7" id="KW-0472">Membrane</keyword>
<feature type="transmembrane region" description="Helical" evidence="7">
    <location>
        <begin position="286"/>
        <end position="306"/>
    </location>
</feature>
<keyword evidence="4 7" id="KW-0812">Transmembrane</keyword>
<feature type="transmembrane region" description="Helical" evidence="7">
    <location>
        <begin position="21"/>
        <end position="44"/>
    </location>
</feature>
<feature type="domain" description="Major facilitator superfamily (MFS) profile" evidence="8">
    <location>
        <begin position="20"/>
        <end position="400"/>
    </location>
</feature>
<evidence type="ECO:0000256" key="6">
    <source>
        <dbReference type="ARBA" id="ARBA00023136"/>
    </source>
</evidence>
<dbReference type="CDD" id="cd17472">
    <property type="entry name" value="MFS_YajR_like"/>
    <property type="match status" value="1"/>
</dbReference>
<sequence>MAHSRTYGSDRRPTLSWHETSSVLRLGAVLSLRMLGLFMIYPVFAALSSHYAGATAFTVGLALGSYGLTQGLLQLPFGWLSDRFGRKRIIIIGLILFAAGSAVAALATTITGLIIGRLLQGFGAIGSATLALIADVTREEHRVQAMALAGALIGSSFALAIVLGPLLASAVGLAGIFWLTGASALLAIPFVTSVRMPRWSHPPNRPRRMAQALRIVLARPDLVRLDAGIAIQQAVLTSLFLVLPGMFSHLLGMSPGMSWKLYLPILAGAFLLSLPFVILAEARGWFRANLLGAICGLGFAVTLMLLDRSSGTGLVIALALYFSAFTLLEALLPSWVSRIAPVGFSGTAMGVYSSGQFLGIFFGGAVGGLILARWGETGILAFDFLLVGLWFVIAFPIRKVNRTLTLIVPVSDRGGGWGGFLDPMPGVIEWRYVNEEELLYLRLDPDIFPRG</sequence>
<evidence type="ECO:0000256" key="7">
    <source>
        <dbReference type="SAM" id="Phobius"/>
    </source>
</evidence>
<dbReference type="InterPro" id="IPR020846">
    <property type="entry name" value="MFS_dom"/>
</dbReference>
<dbReference type="Gene3D" id="1.20.1250.20">
    <property type="entry name" value="MFS general substrate transporter like domains"/>
    <property type="match status" value="1"/>
</dbReference>
<dbReference type="PANTHER" id="PTHR23517:SF2">
    <property type="entry name" value="MULTIDRUG RESISTANCE PROTEIN MDTH"/>
    <property type="match status" value="1"/>
</dbReference>
<evidence type="ECO:0000313" key="9">
    <source>
        <dbReference type="EMBL" id="EQD71796.1"/>
    </source>
</evidence>
<feature type="transmembrane region" description="Helical" evidence="7">
    <location>
        <begin position="312"/>
        <end position="336"/>
    </location>
</feature>
<keyword evidence="5 7" id="KW-1133">Transmembrane helix</keyword>
<dbReference type="AlphaFoldDB" id="T1BFR6"/>
<evidence type="ECO:0000256" key="5">
    <source>
        <dbReference type="ARBA" id="ARBA00022989"/>
    </source>
</evidence>
<name>T1BFR6_9ZZZZ</name>
<feature type="transmembrane region" description="Helical" evidence="7">
    <location>
        <begin position="227"/>
        <end position="247"/>
    </location>
</feature>
<evidence type="ECO:0000256" key="1">
    <source>
        <dbReference type="ARBA" id="ARBA00004651"/>
    </source>
</evidence>
<reference evidence="9" key="1">
    <citation type="submission" date="2013-08" db="EMBL/GenBank/DDBJ databases">
        <authorList>
            <person name="Mendez C."/>
            <person name="Richter M."/>
            <person name="Ferrer M."/>
            <person name="Sanchez J."/>
        </authorList>
    </citation>
    <scope>NUCLEOTIDE SEQUENCE</scope>
</reference>
<dbReference type="PROSITE" id="PS50850">
    <property type="entry name" value="MFS"/>
    <property type="match status" value="1"/>
</dbReference>
<keyword evidence="2" id="KW-0813">Transport</keyword>
<evidence type="ECO:0000256" key="4">
    <source>
        <dbReference type="ARBA" id="ARBA00022692"/>
    </source>
</evidence>
<comment type="caution">
    <text evidence="9">The sequence shown here is derived from an EMBL/GenBank/DDBJ whole genome shotgun (WGS) entry which is preliminary data.</text>
</comment>
<feature type="transmembrane region" description="Helical" evidence="7">
    <location>
        <begin position="378"/>
        <end position="397"/>
    </location>
</feature>
<feature type="non-terminal residue" evidence="9">
    <location>
        <position position="451"/>
    </location>
</feature>
<dbReference type="InterPro" id="IPR011701">
    <property type="entry name" value="MFS"/>
</dbReference>
<dbReference type="GO" id="GO:0005886">
    <property type="term" value="C:plasma membrane"/>
    <property type="evidence" value="ECO:0007669"/>
    <property type="project" value="UniProtKB-SubCell"/>
</dbReference>
<keyword evidence="3" id="KW-1003">Cell membrane</keyword>
<evidence type="ECO:0000256" key="2">
    <source>
        <dbReference type="ARBA" id="ARBA00022448"/>
    </source>
</evidence>